<feature type="non-terminal residue" evidence="4">
    <location>
        <position position="1"/>
    </location>
</feature>
<dbReference type="SUPFAM" id="SSF53335">
    <property type="entry name" value="S-adenosyl-L-methionine-dependent methyltransferases"/>
    <property type="match status" value="1"/>
</dbReference>
<evidence type="ECO:0000256" key="2">
    <source>
        <dbReference type="ARBA" id="ARBA00022679"/>
    </source>
</evidence>
<reference evidence="4" key="1">
    <citation type="journal article" date="2014" name="Front. Microbiol.">
        <title>High frequency of phylogenetically diverse reductive dehalogenase-homologous genes in deep subseafloor sedimentary metagenomes.</title>
        <authorList>
            <person name="Kawai M."/>
            <person name="Futagami T."/>
            <person name="Toyoda A."/>
            <person name="Takaki Y."/>
            <person name="Nishi S."/>
            <person name="Hori S."/>
            <person name="Arai W."/>
            <person name="Tsubouchi T."/>
            <person name="Morono Y."/>
            <person name="Uchiyama I."/>
            <person name="Ito T."/>
            <person name="Fujiyama A."/>
            <person name="Inagaki F."/>
            <person name="Takami H."/>
        </authorList>
    </citation>
    <scope>NUCLEOTIDE SEQUENCE</scope>
    <source>
        <strain evidence="4">Expedition CK06-06</strain>
    </source>
</reference>
<gene>
    <name evidence="4" type="ORF">S12H4_54278</name>
</gene>
<evidence type="ECO:0000256" key="1">
    <source>
        <dbReference type="ARBA" id="ARBA00022603"/>
    </source>
</evidence>
<comment type="caution">
    <text evidence="4">The sequence shown here is derived from an EMBL/GenBank/DDBJ whole genome shotgun (WGS) entry which is preliminary data.</text>
</comment>
<proteinExistence type="predicted"/>
<dbReference type="Gene3D" id="3.40.50.150">
    <property type="entry name" value="Vaccinia Virus protein VP39"/>
    <property type="match status" value="1"/>
</dbReference>
<keyword evidence="2" id="KW-0808">Transferase</keyword>
<dbReference type="GO" id="GO:0008170">
    <property type="term" value="F:N-methyltransferase activity"/>
    <property type="evidence" value="ECO:0007669"/>
    <property type="project" value="InterPro"/>
</dbReference>
<accession>X1UZC7</accession>
<dbReference type="AlphaFoldDB" id="X1UZC7"/>
<name>X1UZC7_9ZZZZ</name>
<dbReference type="InterPro" id="IPR001091">
    <property type="entry name" value="RM_Methyltransferase"/>
</dbReference>
<keyword evidence="1" id="KW-0489">Methyltransferase</keyword>
<dbReference type="PRINTS" id="PR00508">
    <property type="entry name" value="S21N4MTFRASE"/>
</dbReference>
<dbReference type="GO" id="GO:0003677">
    <property type="term" value="F:DNA binding"/>
    <property type="evidence" value="ECO:0007669"/>
    <property type="project" value="InterPro"/>
</dbReference>
<sequence>FAKATLMLTDIGFLLREPIVWSKSSKDDQAWCWGTCVGSPNNPTIRSACEMVILVSKDHYHRLHSTGVRGSLNLEWCKNVWFIPPAWGHTRFGTHPAPFPEELVKRLVLLFSEPGETVLDPFLGGGTTTWVAKKLGRHSIGYDITLKWCKEAAMRCAQQMLELERTTDEGI</sequence>
<evidence type="ECO:0000313" key="4">
    <source>
        <dbReference type="EMBL" id="GAJ08932.1"/>
    </source>
</evidence>
<organism evidence="4">
    <name type="scientific">marine sediment metagenome</name>
    <dbReference type="NCBI Taxonomy" id="412755"/>
    <lineage>
        <taxon>unclassified sequences</taxon>
        <taxon>metagenomes</taxon>
        <taxon>ecological metagenomes</taxon>
    </lineage>
</organism>
<dbReference type="EMBL" id="BARW01034677">
    <property type="protein sequence ID" value="GAJ08932.1"/>
    <property type="molecule type" value="Genomic_DNA"/>
</dbReference>
<feature type="domain" description="DNA methylase N-4/N-6" evidence="3">
    <location>
        <begin position="6"/>
        <end position="152"/>
    </location>
</feature>
<dbReference type="Pfam" id="PF01555">
    <property type="entry name" value="N6_N4_Mtase"/>
    <property type="match status" value="1"/>
</dbReference>
<protein>
    <recommendedName>
        <fullName evidence="3">DNA methylase N-4/N-6 domain-containing protein</fullName>
    </recommendedName>
</protein>
<evidence type="ECO:0000259" key="3">
    <source>
        <dbReference type="Pfam" id="PF01555"/>
    </source>
</evidence>
<dbReference type="GO" id="GO:0032259">
    <property type="term" value="P:methylation"/>
    <property type="evidence" value="ECO:0007669"/>
    <property type="project" value="UniProtKB-KW"/>
</dbReference>
<dbReference type="InterPro" id="IPR002941">
    <property type="entry name" value="DNA_methylase_N4/N6"/>
</dbReference>
<dbReference type="InterPro" id="IPR029063">
    <property type="entry name" value="SAM-dependent_MTases_sf"/>
</dbReference>